<protein>
    <submittedName>
        <fullName evidence="2">Uncharacterized protein</fullName>
    </submittedName>
</protein>
<organism evidence="2 3">
    <name type="scientific">Spirodela intermedia</name>
    <name type="common">Intermediate duckweed</name>
    <dbReference type="NCBI Taxonomy" id="51605"/>
    <lineage>
        <taxon>Eukaryota</taxon>
        <taxon>Viridiplantae</taxon>
        <taxon>Streptophyta</taxon>
        <taxon>Embryophyta</taxon>
        <taxon>Tracheophyta</taxon>
        <taxon>Spermatophyta</taxon>
        <taxon>Magnoliopsida</taxon>
        <taxon>Liliopsida</taxon>
        <taxon>Araceae</taxon>
        <taxon>Lemnoideae</taxon>
        <taxon>Spirodela</taxon>
    </lineage>
</organism>
<dbReference type="EMBL" id="LR746268">
    <property type="protein sequence ID" value="CAA7396418.1"/>
    <property type="molecule type" value="Genomic_DNA"/>
</dbReference>
<feature type="region of interest" description="Disordered" evidence="1">
    <location>
        <begin position="94"/>
        <end position="113"/>
    </location>
</feature>
<sequence length="113" mass="12144">MAPVRGRNAVTNGGEMMKWSSDDNRVFACVVQPPPPRFQSDAIQKTAVGRVSPREAGDDEVPAAHVGGTGSKWRCPQPLHATRRLITVHGVIQPSNGTTMQQQALPPYASNSI</sequence>
<evidence type="ECO:0000313" key="2">
    <source>
        <dbReference type="EMBL" id="CAA7396418.1"/>
    </source>
</evidence>
<evidence type="ECO:0000313" key="3">
    <source>
        <dbReference type="Proteomes" id="UP000663760"/>
    </source>
</evidence>
<evidence type="ECO:0000256" key="1">
    <source>
        <dbReference type="SAM" id="MobiDB-lite"/>
    </source>
</evidence>
<feature type="region of interest" description="Disordered" evidence="1">
    <location>
        <begin position="49"/>
        <end position="76"/>
    </location>
</feature>
<dbReference type="Proteomes" id="UP000663760">
    <property type="component" value="Chromosome 5"/>
</dbReference>
<keyword evidence="3" id="KW-1185">Reference proteome</keyword>
<accession>A0A7I8KH66</accession>
<name>A0A7I8KH66_SPIIN</name>
<gene>
    <name evidence="2" type="ORF">SI8410_05007081</name>
</gene>
<reference evidence="2" key="1">
    <citation type="submission" date="2020-02" db="EMBL/GenBank/DDBJ databases">
        <authorList>
            <person name="Scholz U."/>
            <person name="Mascher M."/>
            <person name="Fiebig A."/>
        </authorList>
    </citation>
    <scope>NUCLEOTIDE SEQUENCE</scope>
</reference>
<proteinExistence type="predicted"/>
<dbReference type="AlphaFoldDB" id="A0A7I8KH66"/>